<dbReference type="EMBL" id="PKMF04000808">
    <property type="protein sequence ID" value="KAK7818839.1"/>
    <property type="molecule type" value="Genomic_DNA"/>
</dbReference>
<comment type="caution">
    <text evidence="3">The sequence shown here is derived from an EMBL/GenBank/DDBJ whole genome shotgun (WGS) entry which is preliminary data.</text>
</comment>
<dbReference type="Pfam" id="PF19031">
    <property type="entry name" value="Intu_longin_1"/>
    <property type="match status" value="1"/>
</dbReference>
<name>A0AAW0IW02_QUESU</name>
<protein>
    <submittedName>
        <fullName evidence="3">Vacuolar fusion protein ccz1 like protein b</fullName>
    </submittedName>
</protein>
<evidence type="ECO:0000256" key="1">
    <source>
        <dbReference type="ARBA" id="ARBA00005352"/>
    </source>
</evidence>
<gene>
    <name evidence="3" type="primary">CCZ1B</name>
    <name evidence="3" type="ORF">CFP56_040897</name>
</gene>
<dbReference type="Proteomes" id="UP000237347">
    <property type="component" value="Unassembled WGS sequence"/>
</dbReference>
<proteinExistence type="inferred from homology"/>
<dbReference type="InterPro" id="IPR013176">
    <property type="entry name" value="Ccz1"/>
</dbReference>
<organism evidence="3 4">
    <name type="scientific">Quercus suber</name>
    <name type="common">Cork oak</name>
    <dbReference type="NCBI Taxonomy" id="58331"/>
    <lineage>
        <taxon>Eukaryota</taxon>
        <taxon>Viridiplantae</taxon>
        <taxon>Streptophyta</taxon>
        <taxon>Embryophyta</taxon>
        <taxon>Tracheophyta</taxon>
        <taxon>Spermatophyta</taxon>
        <taxon>Magnoliopsida</taxon>
        <taxon>eudicotyledons</taxon>
        <taxon>Gunneridae</taxon>
        <taxon>Pentapetalae</taxon>
        <taxon>rosids</taxon>
        <taxon>fabids</taxon>
        <taxon>Fagales</taxon>
        <taxon>Fagaceae</taxon>
        <taxon>Quercus</taxon>
    </lineage>
</organism>
<keyword evidence="4" id="KW-1185">Reference proteome</keyword>
<comment type="similarity">
    <text evidence="1">Belongs to the CCZ1 family.</text>
</comment>
<feature type="domain" description="CCZ1/INTU/HSP4 first Longin" evidence="2">
    <location>
        <begin position="15"/>
        <end position="61"/>
    </location>
</feature>
<evidence type="ECO:0000259" key="2">
    <source>
        <dbReference type="Pfam" id="PF19031"/>
    </source>
</evidence>
<sequence length="66" mass="7211">MGMSAATTAAEGIKFCIFDLRRGQQEGQELDKILFFFPADLPFSAQLSVIGLSEGLITFTRFMSCG</sequence>
<dbReference type="AlphaFoldDB" id="A0AAW0IW02"/>
<dbReference type="InterPro" id="IPR043987">
    <property type="entry name" value="CCZ1/INTU/HSP4_longin_1"/>
</dbReference>
<dbReference type="PANTHER" id="PTHR13056">
    <property type="entry name" value="VACUOLAR FUSION PROTEIN CCZ1 HOMOLOG-RELATED"/>
    <property type="match status" value="1"/>
</dbReference>
<reference evidence="3 4" key="1">
    <citation type="journal article" date="2018" name="Sci. Data">
        <title>The draft genome sequence of cork oak.</title>
        <authorList>
            <person name="Ramos A.M."/>
            <person name="Usie A."/>
            <person name="Barbosa P."/>
            <person name="Barros P.M."/>
            <person name="Capote T."/>
            <person name="Chaves I."/>
            <person name="Simoes F."/>
            <person name="Abreu I."/>
            <person name="Carrasquinho I."/>
            <person name="Faro C."/>
            <person name="Guimaraes J.B."/>
            <person name="Mendonca D."/>
            <person name="Nobrega F."/>
            <person name="Rodrigues L."/>
            <person name="Saibo N.J.M."/>
            <person name="Varela M.C."/>
            <person name="Egas C."/>
            <person name="Matos J."/>
            <person name="Miguel C.M."/>
            <person name="Oliveira M.M."/>
            <person name="Ricardo C.P."/>
            <person name="Goncalves S."/>
        </authorList>
    </citation>
    <scope>NUCLEOTIDE SEQUENCE [LARGE SCALE GENOMIC DNA]</scope>
    <source>
        <strain evidence="4">cv. HL8</strain>
    </source>
</reference>
<accession>A0AAW0IW02</accession>
<evidence type="ECO:0000313" key="4">
    <source>
        <dbReference type="Proteomes" id="UP000237347"/>
    </source>
</evidence>
<dbReference type="GO" id="GO:0016192">
    <property type="term" value="P:vesicle-mediated transport"/>
    <property type="evidence" value="ECO:0007669"/>
    <property type="project" value="InterPro"/>
</dbReference>
<evidence type="ECO:0000313" key="3">
    <source>
        <dbReference type="EMBL" id="KAK7818839.1"/>
    </source>
</evidence>
<dbReference type="GO" id="GO:0035658">
    <property type="term" value="C:Mon1-Ccz1 complex"/>
    <property type="evidence" value="ECO:0007669"/>
    <property type="project" value="InterPro"/>
</dbReference>
<dbReference type="PANTHER" id="PTHR13056:SF0">
    <property type="entry name" value="VACUOLAR FUSION PROTEIN CCZ1 HOMOLOG-RELATED"/>
    <property type="match status" value="1"/>
</dbReference>